<evidence type="ECO:0000313" key="2">
    <source>
        <dbReference type="EMBL" id="KAB5589061.1"/>
    </source>
</evidence>
<proteinExistence type="predicted"/>
<evidence type="ECO:0000313" key="3">
    <source>
        <dbReference type="Proteomes" id="UP000383932"/>
    </source>
</evidence>
<feature type="region of interest" description="Disordered" evidence="1">
    <location>
        <begin position="1"/>
        <end position="95"/>
    </location>
</feature>
<evidence type="ECO:0000256" key="1">
    <source>
        <dbReference type="SAM" id="MobiDB-lite"/>
    </source>
</evidence>
<gene>
    <name evidence="2" type="ORF">CTheo_7492</name>
</gene>
<feature type="compositionally biased region" description="Polar residues" evidence="1">
    <location>
        <begin position="34"/>
        <end position="53"/>
    </location>
</feature>
<feature type="compositionally biased region" description="Pro residues" evidence="1">
    <location>
        <begin position="1"/>
        <end position="11"/>
    </location>
</feature>
<name>A0A5N5QCA1_9AGAM</name>
<feature type="compositionally biased region" description="Pro residues" evidence="1">
    <location>
        <begin position="81"/>
        <end position="92"/>
    </location>
</feature>
<reference evidence="2 3" key="1">
    <citation type="journal article" date="2019" name="Fungal Biol. Biotechnol.">
        <title>Draft genome sequence of fastidious pathogen Ceratobasidium theobromae, which causes vascular-streak dieback in Theobroma cacao.</title>
        <authorList>
            <person name="Ali S.S."/>
            <person name="Asman A."/>
            <person name="Shao J."/>
            <person name="Firmansyah A.P."/>
            <person name="Susilo A.W."/>
            <person name="Rosmana A."/>
            <person name="McMahon P."/>
            <person name="Junaid M."/>
            <person name="Guest D."/>
            <person name="Kheng T.Y."/>
            <person name="Meinhardt L.W."/>
            <person name="Bailey B.A."/>
        </authorList>
    </citation>
    <scope>NUCLEOTIDE SEQUENCE [LARGE SCALE GENOMIC DNA]</scope>
    <source>
        <strain evidence="2 3">CT2</strain>
    </source>
</reference>
<organism evidence="2 3">
    <name type="scientific">Ceratobasidium theobromae</name>
    <dbReference type="NCBI Taxonomy" id="1582974"/>
    <lineage>
        <taxon>Eukaryota</taxon>
        <taxon>Fungi</taxon>
        <taxon>Dikarya</taxon>
        <taxon>Basidiomycota</taxon>
        <taxon>Agaricomycotina</taxon>
        <taxon>Agaricomycetes</taxon>
        <taxon>Cantharellales</taxon>
        <taxon>Ceratobasidiaceae</taxon>
        <taxon>Ceratobasidium</taxon>
    </lineage>
</organism>
<comment type="caution">
    <text evidence="2">The sequence shown here is derived from an EMBL/GenBank/DDBJ whole genome shotgun (WGS) entry which is preliminary data.</text>
</comment>
<keyword evidence="3" id="KW-1185">Reference proteome</keyword>
<sequence length="237" mass="26128">MEPEQPAPTPPRPRRRWYQDLSQKFKQGIACHSEPNSPTRTPNSPLRPSSVRSANIDPRPSPPTSSHRASPAPSHRSGPHPSAPAPIRPPSPGIRNAAWRTLEGTLKGLQVAAESIPPLKSAIGGLVSLLGAFEATAKNREDYEKLANDLEITAEFLNQHLKRATAGPMTDRISNIARSIENEIKSIQMRQNHGATGRVLGLHGDEEDLIGRYRRIERLLHRIQVCFIVNLVMLLGN</sequence>
<protein>
    <submittedName>
        <fullName evidence="2">Vegetative incompatibility protein HET-E-1</fullName>
    </submittedName>
</protein>
<accession>A0A5N5QCA1</accession>
<dbReference type="OrthoDB" id="3035031at2759"/>
<dbReference type="EMBL" id="SSOP01000323">
    <property type="protein sequence ID" value="KAB5589061.1"/>
    <property type="molecule type" value="Genomic_DNA"/>
</dbReference>
<dbReference type="AlphaFoldDB" id="A0A5N5QCA1"/>
<dbReference type="Proteomes" id="UP000383932">
    <property type="component" value="Unassembled WGS sequence"/>
</dbReference>